<dbReference type="EMBL" id="UINC01071501">
    <property type="protein sequence ID" value="SVC06441.1"/>
    <property type="molecule type" value="Genomic_DNA"/>
</dbReference>
<evidence type="ECO:0000313" key="2">
    <source>
        <dbReference type="EMBL" id="SVC06441.1"/>
    </source>
</evidence>
<gene>
    <name evidence="2" type="ORF">METZ01_LOCUS259295</name>
</gene>
<dbReference type="InterPro" id="IPR036278">
    <property type="entry name" value="Sialidase_sf"/>
</dbReference>
<accession>A0A382J6I4</accession>
<name>A0A382J6I4_9ZZZZ</name>
<dbReference type="InterPro" id="IPR011040">
    <property type="entry name" value="Sialidase"/>
</dbReference>
<reference evidence="2" key="1">
    <citation type="submission" date="2018-05" db="EMBL/GenBank/DDBJ databases">
        <authorList>
            <person name="Lanie J.A."/>
            <person name="Ng W.-L."/>
            <person name="Kazmierczak K.M."/>
            <person name="Andrzejewski T.M."/>
            <person name="Davidsen T.M."/>
            <person name="Wayne K.J."/>
            <person name="Tettelin H."/>
            <person name="Glass J.I."/>
            <person name="Rusch D."/>
            <person name="Podicherti R."/>
            <person name="Tsui H.-C.T."/>
            <person name="Winkler M.E."/>
        </authorList>
    </citation>
    <scope>NUCLEOTIDE SEQUENCE</scope>
</reference>
<proteinExistence type="predicted"/>
<feature type="non-terminal residue" evidence="2">
    <location>
        <position position="206"/>
    </location>
</feature>
<evidence type="ECO:0000259" key="1">
    <source>
        <dbReference type="Pfam" id="PF13859"/>
    </source>
</evidence>
<feature type="non-terminal residue" evidence="2">
    <location>
        <position position="1"/>
    </location>
</feature>
<dbReference type="Pfam" id="PF13859">
    <property type="entry name" value="BNR_3"/>
    <property type="match status" value="1"/>
</dbReference>
<dbReference type="AlphaFoldDB" id="A0A382J6I4"/>
<dbReference type="CDD" id="cd15482">
    <property type="entry name" value="Sialidase_non-viral"/>
    <property type="match status" value="1"/>
</dbReference>
<protein>
    <recommendedName>
        <fullName evidence="1">Sialidase domain-containing protein</fullName>
    </recommendedName>
</protein>
<feature type="domain" description="Sialidase" evidence="1">
    <location>
        <begin position="54"/>
        <end position="202"/>
    </location>
</feature>
<dbReference type="SUPFAM" id="SSF50939">
    <property type="entry name" value="Sialidases"/>
    <property type="match status" value="1"/>
</dbReference>
<dbReference type="Gene3D" id="2.120.10.10">
    <property type="match status" value="1"/>
</dbReference>
<organism evidence="2">
    <name type="scientific">marine metagenome</name>
    <dbReference type="NCBI Taxonomy" id="408172"/>
    <lineage>
        <taxon>unclassified sequences</taxon>
        <taxon>metagenomes</taxon>
        <taxon>ecological metagenomes</taxon>
    </lineage>
</organism>
<sequence length="206" mass="22765">VFLIILTSGYFGSIALAEGGEDYRIFLRYADSTVTETSWEPTKSWIIYKGRPATHEERYRVIPCVVRMPNGTIIALVEPGGSKPIFIRSTDGAKTWSKPYQGILLENVKTVSTLGVRCDGRLMAVSEKPMRLIYSSDQGRTWEMGSEIASSPMNSAWVWTGGRILELDDGTLVVPVAGYLQAGWLSSGVLISNDDGKNWNFSIIGY</sequence>